<organism evidence="2 3">
    <name type="scientific">Aquimarina litoralis</name>
    <dbReference type="NCBI Taxonomy" id="584605"/>
    <lineage>
        <taxon>Bacteria</taxon>
        <taxon>Pseudomonadati</taxon>
        <taxon>Bacteroidota</taxon>
        <taxon>Flavobacteriia</taxon>
        <taxon>Flavobacteriales</taxon>
        <taxon>Flavobacteriaceae</taxon>
        <taxon>Aquimarina</taxon>
    </lineage>
</organism>
<protein>
    <recommendedName>
        <fullName evidence="4">Calx-beta domain-containing protein</fullName>
    </recommendedName>
</protein>
<evidence type="ECO:0000313" key="2">
    <source>
        <dbReference type="EMBL" id="GAA0724890.1"/>
    </source>
</evidence>
<proteinExistence type="predicted"/>
<sequence length="286" mass="29956">MKLYNLKYILAIAVFGLLFTACEDDDPITAGIGDPLTKEVINLDATIASDITITGEGNVVDFTVTLPQSFNSAVTVTARATLDNGNFTTGTAEIDAGATTGTGSITLSPDDSVIDGSTIDGIADAVSIELIGILLDELVPDTTYTISSNVLSLGLYPDTLPAAGGLNILFDWDNPAVNDLDLEVIDRAFTSIFESSGTGSRFESDLFQTTGRADGIYDVYYTIFSASPTEDINFNVLFTLPDGRLTVVSGVIPAGSAASTRTPIATFEKSTDAVTGVTSYINIGNL</sequence>
<feature type="signal peptide" evidence="1">
    <location>
        <begin position="1"/>
        <end position="23"/>
    </location>
</feature>
<accession>A0ABP3U5J9</accession>
<evidence type="ECO:0000256" key="1">
    <source>
        <dbReference type="SAM" id="SignalP"/>
    </source>
</evidence>
<name>A0ABP3U5J9_9FLAO</name>
<dbReference type="Proteomes" id="UP001501758">
    <property type="component" value="Unassembled WGS sequence"/>
</dbReference>
<dbReference type="EMBL" id="BAAAGE010000003">
    <property type="protein sequence ID" value="GAA0724890.1"/>
    <property type="molecule type" value="Genomic_DNA"/>
</dbReference>
<comment type="caution">
    <text evidence="2">The sequence shown here is derived from an EMBL/GenBank/DDBJ whole genome shotgun (WGS) entry which is preliminary data.</text>
</comment>
<dbReference type="RefSeq" id="WP_343913100.1">
    <property type="nucleotide sequence ID" value="NZ_BAAAGE010000003.1"/>
</dbReference>
<keyword evidence="1" id="KW-0732">Signal</keyword>
<dbReference type="PROSITE" id="PS51257">
    <property type="entry name" value="PROKAR_LIPOPROTEIN"/>
    <property type="match status" value="1"/>
</dbReference>
<feature type="chain" id="PRO_5045085167" description="Calx-beta domain-containing protein" evidence="1">
    <location>
        <begin position="24"/>
        <end position="286"/>
    </location>
</feature>
<gene>
    <name evidence="2" type="ORF">GCM10009430_29800</name>
</gene>
<evidence type="ECO:0008006" key="4">
    <source>
        <dbReference type="Google" id="ProtNLM"/>
    </source>
</evidence>
<evidence type="ECO:0000313" key="3">
    <source>
        <dbReference type="Proteomes" id="UP001501758"/>
    </source>
</evidence>
<keyword evidence="3" id="KW-1185">Reference proteome</keyword>
<reference evidence="3" key="1">
    <citation type="journal article" date="2019" name="Int. J. Syst. Evol. Microbiol.">
        <title>The Global Catalogue of Microorganisms (GCM) 10K type strain sequencing project: providing services to taxonomists for standard genome sequencing and annotation.</title>
        <authorList>
            <consortium name="The Broad Institute Genomics Platform"/>
            <consortium name="The Broad Institute Genome Sequencing Center for Infectious Disease"/>
            <person name="Wu L."/>
            <person name="Ma J."/>
        </authorList>
    </citation>
    <scope>NUCLEOTIDE SEQUENCE [LARGE SCALE GENOMIC DNA]</scope>
    <source>
        <strain evidence="3">JCM 15974</strain>
    </source>
</reference>